<dbReference type="PANTHER" id="PTHR15672">
    <property type="entry name" value="CAMP-REGULATED PHOSPHOPROTEIN 21 RELATED R3H DOMAIN CONTAINING PROTEIN"/>
    <property type="match status" value="1"/>
</dbReference>
<feature type="domain" description="SUZ" evidence="2">
    <location>
        <begin position="74"/>
        <end position="150"/>
    </location>
</feature>
<feature type="compositionally biased region" description="Basic and acidic residues" evidence="1">
    <location>
        <begin position="161"/>
        <end position="178"/>
    </location>
</feature>
<dbReference type="Gene3D" id="3.30.1370.50">
    <property type="entry name" value="R3H-like domain"/>
    <property type="match status" value="1"/>
</dbReference>
<name>A0AAQ3KC47_9LILI</name>
<protein>
    <recommendedName>
        <fullName evidence="2">SUZ domain-containing protein</fullName>
    </recommendedName>
</protein>
<organism evidence="3 4">
    <name type="scientific">Canna indica</name>
    <name type="common">Indian-shot</name>
    <dbReference type="NCBI Taxonomy" id="4628"/>
    <lineage>
        <taxon>Eukaryota</taxon>
        <taxon>Viridiplantae</taxon>
        <taxon>Streptophyta</taxon>
        <taxon>Embryophyta</taxon>
        <taxon>Tracheophyta</taxon>
        <taxon>Spermatophyta</taxon>
        <taxon>Magnoliopsida</taxon>
        <taxon>Liliopsida</taxon>
        <taxon>Zingiberales</taxon>
        <taxon>Cannaceae</taxon>
        <taxon>Canna</taxon>
    </lineage>
</organism>
<dbReference type="InterPro" id="IPR036867">
    <property type="entry name" value="R3H_dom_sf"/>
</dbReference>
<gene>
    <name evidence="3" type="ORF">Cni_G14680</name>
</gene>
<evidence type="ECO:0000313" key="3">
    <source>
        <dbReference type="EMBL" id="WOL05949.1"/>
    </source>
</evidence>
<feature type="region of interest" description="Disordered" evidence="1">
    <location>
        <begin position="143"/>
        <end position="178"/>
    </location>
</feature>
<dbReference type="InterPro" id="IPR051937">
    <property type="entry name" value="R3H_domain_containing"/>
</dbReference>
<dbReference type="InterPro" id="IPR024771">
    <property type="entry name" value="SUZ"/>
</dbReference>
<sequence length="220" mass="24791">MESSAIGETATMMEGLRAQMDSFLENPRHHLTILRMEFDIQRCGAHRVAQHYGLQTMTLDNSAGGLGSKVIARKTPDSKFSAICLSQVPAVKQTKKKMFIQLKIVIHPRSVKSSPIDDAQLGLGKDTVRFVEERMEEYDRARARIFSGPSGSEMDVSPSTDSDRRSMSSSKDKQDYTLDELEKALSKDNASRVAIFRDREKDLSDPDYDMSYQKYVRGLT</sequence>
<dbReference type="Proteomes" id="UP001327560">
    <property type="component" value="Chromosome 4"/>
</dbReference>
<dbReference type="EMBL" id="CP136893">
    <property type="protein sequence ID" value="WOL05949.1"/>
    <property type="molecule type" value="Genomic_DNA"/>
</dbReference>
<dbReference type="GO" id="GO:0003676">
    <property type="term" value="F:nucleic acid binding"/>
    <property type="evidence" value="ECO:0007669"/>
    <property type="project" value="InterPro"/>
</dbReference>
<dbReference type="SUPFAM" id="SSF82708">
    <property type="entry name" value="R3H domain"/>
    <property type="match status" value="1"/>
</dbReference>
<accession>A0AAQ3KC47</accession>
<proteinExistence type="predicted"/>
<dbReference type="PANTHER" id="PTHR15672:SF15">
    <property type="entry name" value="SINGLE-STRANDED NUCLEIC ACID BINDING R3H PROTEIN"/>
    <property type="match status" value="1"/>
</dbReference>
<evidence type="ECO:0000256" key="1">
    <source>
        <dbReference type="SAM" id="MobiDB-lite"/>
    </source>
</evidence>
<evidence type="ECO:0000313" key="4">
    <source>
        <dbReference type="Proteomes" id="UP001327560"/>
    </source>
</evidence>
<dbReference type="AlphaFoldDB" id="A0AAQ3KC47"/>
<evidence type="ECO:0000259" key="2">
    <source>
        <dbReference type="PROSITE" id="PS51673"/>
    </source>
</evidence>
<dbReference type="Pfam" id="PF12752">
    <property type="entry name" value="SUZ"/>
    <property type="match status" value="1"/>
</dbReference>
<keyword evidence="4" id="KW-1185">Reference proteome</keyword>
<dbReference type="PROSITE" id="PS51673">
    <property type="entry name" value="SUZ"/>
    <property type="match status" value="1"/>
</dbReference>
<reference evidence="3 4" key="1">
    <citation type="submission" date="2023-10" db="EMBL/GenBank/DDBJ databases">
        <title>Chromosome-scale genome assembly provides insights into flower coloration mechanisms of Canna indica.</title>
        <authorList>
            <person name="Li C."/>
        </authorList>
    </citation>
    <scope>NUCLEOTIDE SEQUENCE [LARGE SCALE GENOMIC DNA]</scope>
    <source>
        <tissue evidence="3">Flower</tissue>
    </source>
</reference>